<protein>
    <submittedName>
        <fullName evidence="1">Uncharacterized protein</fullName>
    </submittedName>
</protein>
<evidence type="ECO:0000313" key="2">
    <source>
        <dbReference type="Proteomes" id="UP000030645"/>
    </source>
</evidence>
<evidence type="ECO:0000313" key="1">
    <source>
        <dbReference type="EMBL" id="EXC25416.1"/>
    </source>
</evidence>
<dbReference type="EMBL" id="KE346069">
    <property type="protein sequence ID" value="EXC25416.1"/>
    <property type="molecule type" value="Genomic_DNA"/>
</dbReference>
<organism evidence="1 2">
    <name type="scientific">Morus notabilis</name>
    <dbReference type="NCBI Taxonomy" id="981085"/>
    <lineage>
        <taxon>Eukaryota</taxon>
        <taxon>Viridiplantae</taxon>
        <taxon>Streptophyta</taxon>
        <taxon>Embryophyta</taxon>
        <taxon>Tracheophyta</taxon>
        <taxon>Spermatophyta</taxon>
        <taxon>Magnoliopsida</taxon>
        <taxon>eudicotyledons</taxon>
        <taxon>Gunneridae</taxon>
        <taxon>Pentapetalae</taxon>
        <taxon>rosids</taxon>
        <taxon>fabids</taxon>
        <taxon>Rosales</taxon>
        <taxon>Moraceae</taxon>
        <taxon>Moreae</taxon>
        <taxon>Morus</taxon>
    </lineage>
</organism>
<gene>
    <name evidence="1" type="ORF">L484_016799</name>
</gene>
<dbReference type="eggNOG" id="KOG2617">
    <property type="taxonomic scope" value="Eukaryota"/>
</dbReference>
<sequence>MSRVAEFPVTARAHLAVLSAHLASASLEPTELFGSAALELNCVSAQTFDPPPPNLKGSLTIVDERTSRSYQVQASDEGTVKATDLKKKTCDVFVLDFGILLSYGAFERTRDEQREREEGLGAKDLCIF</sequence>
<dbReference type="Proteomes" id="UP000030645">
    <property type="component" value="Unassembled WGS sequence"/>
</dbReference>
<dbReference type="STRING" id="981085.W9STA1"/>
<dbReference type="AlphaFoldDB" id="W9STA1"/>
<accession>W9STA1</accession>
<keyword evidence="2" id="KW-1185">Reference proteome</keyword>
<reference evidence="2" key="1">
    <citation type="submission" date="2013-01" db="EMBL/GenBank/DDBJ databases">
        <title>Draft Genome Sequence of a Mulberry Tree, Morus notabilis C.K. Schneid.</title>
        <authorList>
            <person name="He N."/>
            <person name="Zhao S."/>
        </authorList>
    </citation>
    <scope>NUCLEOTIDE SEQUENCE</scope>
</reference>
<proteinExistence type="predicted"/>
<name>W9STA1_9ROSA</name>